<gene>
    <name evidence="1" type="ORF">TNCT_205601</name>
</gene>
<proteinExistence type="predicted"/>
<dbReference type="OrthoDB" id="6783693at2759"/>
<evidence type="ECO:0000313" key="1">
    <source>
        <dbReference type="EMBL" id="GFQ81809.1"/>
    </source>
</evidence>
<keyword evidence="2" id="KW-1185">Reference proteome</keyword>
<dbReference type="EMBL" id="BMAO01022413">
    <property type="protein sequence ID" value="GFQ81809.1"/>
    <property type="molecule type" value="Genomic_DNA"/>
</dbReference>
<name>A0A8X6FL49_TRICU</name>
<dbReference type="AlphaFoldDB" id="A0A8X6FL49"/>
<dbReference type="Proteomes" id="UP000887116">
    <property type="component" value="Unassembled WGS sequence"/>
</dbReference>
<sequence length="207" mass="23526">MTRNSDGIKRSKPNADNITAAAKAVLKDGVLIRTAVRQFEIPPFPKAKSLNKSNRGGRKQGRCRILTDTPEKEEIEKQHAIEIAKKRKLVKKSECEIEETSSEELSNIEDFDPTDDVRNTIEKGDFCLTRIQGEKTEHFYVAEIIDVKEEHHSVTFLKNIAVKISFFMKKKKLMKLTSEILSLNCPNHNLLILQSGNICSSLLEQVF</sequence>
<comment type="caution">
    <text evidence="1">The sequence shown here is derived from an EMBL/GenBank/DDBJ whole genome shotgun (WGS) entry which is preliminary data.</text>
</comment>
<protein>
    <submittedName>
        <fullName evidence="1">Uncharacterized protein</fullName>
    </submittedName>
</protein>
<evidence type="ECO:0000313" key="2">
    <source>
        <dbReference type="Proteomes" id="UP000887116"/>
    </source>
</evidence>
<reference evidence="1" key="1">
    <citation type="submission" date="2020-07" db="EMBL/GenBank/DDBJ databases">
        <title>Multicomponent nature underlies the extraordinary mechanical properties of spider dragline silk.</title>
        <authorList>
            <person name="Kono N."/>
            <person name="Nakamura H."/>
            <person name="Mori M."/>
            <person name="Yoshida Y."/>
            <person name="Ohtoshi R."/>
            <person name="Malay A.D."/>
            <person name="Moran D.A.P."/>
            <person name="Tomita M."/>
            <person name="Numata K."/>
            <person name="Arakawa K."/>
        </authorList>
    </citation>
    <scope>NUCLEOTIDE SEQUENCE</scope>
</reference>
<accession>A0A8X6FL49</accession>
<organism evidence="1 2">
    <name type="scientific">Trichonephila clavata</name>
    <name type="common">Joro spider</name>
    <name type="synonym">Nephila clavata</name>
    <dbReference type="NCBI Taxonomy" id="2740835"/>
    <lineage>
        <taxon>Eukaryota</taxon>
        <taxon>Metazoa</taxon>
        <taxon>Ecdysozoa</taxon>
        <taxon>Arthropoda</taxon>
        <taxon>Chelicerata</taxon>
        <taxon>Arachnida</taxon>
        <taxon>Araneae</taxon>
        <taxon>Araneomorphae</taxon>
        <taxon>Entelegynae</taxon>
        <taxon>Araneoidea</taxon>
        <taxon>Nephilidae</taxon>
        <taxon>Trichonephila</taxon>
    </lineage>
</organism>